<name>A0A078MQL4_9MICC</name>
<dbReference type="CDD" id="cd00756">
    <property type="entry name" value="MoaE"/>
    <property type="match status" value="1"/>
</dbReference>
<dbReference type="SMR" id="A0A078MQL4"/>
<gene>
    <name evidence="2" type="primary">moaE1</name>
    <name evidence="2" type="ORF">BN1051_00988</name>
</gene>
<dbReference type="GO" id="GO:0006777">
    <property type="term" value="P:Mo-molybdopterin cofactor biosynthetic process"/>
    <property type="evidence" value="ECO:0007669"/>
    <property type="project" value="InterPro"/>
</dbReference>
<dbReference type="AlphaFoldDB" id="A0A078MQL4"/>
<dbReference type="EMBL" id="LN483070">
    <property type="protein sequence ID" value="CEA07667.1"/>
    <property type="molecule type" value="Genomic_DNA"/>
</dbReference>
<evidence type="ECO:0000256" key="1">
    <source>
        <dbReference type="SAM" id="MobiDB-lite"/>
    </source>
</evidence>
<dbReference type="InterPro" id="IPR003448">
    <property type="entry name" value="Mopterin_biosynth_MoaE"/>
</dbReference>
<proteinExistence type="predicted"/>
<evidence type="ECO:0000313" key="2">
    <source>
        <dbReference type="EMBL" id="CEA07667.1"/>
    </source>
</evidence>
<dbReference type="PATRIC" id="fig|1461584.3.peg.980"/>
<feature type="compositionally biased region" description="Low complexity" evidence="1">
    <location>
        <begin position="17"/>
        <end position="38"/>
    </location>
</feature>
<dbReference type="InterPro" id="IPR036563">
    <property type="entry name" value="MoaE_sf"/>
</dbReference>
<protein>
    <submittedName>
        <fullName evidence="2">Molybdopterin synthase catalytic subunit 1</fullName>
    </submittedName>
</protein>
<reference evidence="2" key="1">
    <citation type="submission" date="2014-07" db="EMBL/GenBank/DDBJ databases">
        <authorList>
            <person name="Urmite Genomes Urmite Genomes"/>
        </authorList>
    </citation>
    <scope>NUCLEOTIDE SEQUENCE</scope>
    <source>
        <strain evidence="2">11W110_air</strain>
    </source>
</reference>
<feature type="region of interest" description="Disordered" evidence="1">
    <location>
        <begin position="1"/>
        <end position="52"/>
    </location>
</feature>
<dbReference type="Pfam" id="PF02391">
    <property type="entry name" value="MoaE"/>
    <property type="match status" value="1"/>
</dbReference>
<dbReference type="SUPFAM" id="SSF54690">
    <property type="entry name" value="Molybdopterin synthase subunit MoaE"/>
    <property type="match status" value="1"/>
</dbReference>
<dbReference type="Gene3D" id="3.90.1170.40">
    <property type="entry name" value="Molybdopterin biosynthesis MoaE subunit"/>
    <property type="match status" value="1"/>
</dbReference>
<accession>A0A078MQL4</accession>
<dbReference type="PANTHER" id="PTHR23404">
    <property type="entry name" value="MOLYBDOPTERIN SYNTHASE RELATED"/>
    <property type="match status" value="1"/>
</dbReference>
<sequence length="195" mass="19328">MADTNDAGTNGAGTNGAGTHSAATHGGAAGQAASLPGPAGRPGDDPGTGLASGVLHASVSAEPISAADAEQAVRSDECGAVVTFGGVVRNHDGGRSGVQMLGYTAHPTAQRVIAEVAADVAARHPGVRLWVAHRIGELAVGDAALIGAAAAAHRGQAFAACSELVDTVKERVPVWKEQRFEDGGTEWVGVGDDAP</sequence>
<organism evidence="2">
    <name type="scientific">Arthrobacter saudimassiliensis</name>
    <dbReference type="NCBI Taxonomy" id="1461584"/>
    <lineage>
        <taxon>Bacteria</taxon>
        <taxon>Bacillati</taxon>
        <taxon>Actinomycetota</taxon>
        <taxon>Actinomycetes</taxon>
        <taxon>Micrococcales</taxon>
        <taxon>Micrococcaceae</taxon>
        <taxon>Arthrobacter</taxon>
    </lineage>
</organism>